<evidence type="ECO:0000256" key="8">
    <source>
        <dbReference type="SAM" id="MobiDB-lite"/>
    </source>
</evidence>
<evidence type="ECO:0000256" key="3">
    <source>
        <dbReference type="ARBA" id="ARBA00023186"/>
    </source>
</evidence>
<dbReference type="AlphaFoldDB" id="A0A964T1A3"/>
<feature type="region of interest" description="Disordered" evidence="8">
    <location>
        <begin position="1"/>
        <end position="45"/>
    </location>
</feature>
<dbReference type="PANTHER" id="PTHR21237">
    <property type="entry name" value="GRPE PROTEIN"/>
    <property type="match status" value="1"/>
</dbReference>
<dbReference type="InterPro" id="IPR009012">
    <property type="entry name" value="GrpE_head"/>
</dbReference>
<evidence type="ECO:0000256" key="1">
    <source>
        <dbReference type="ARBA" id="ARBA00009054"/>
    </source>
</evidence>
<feature type="compositionally biased region" description="Basic and acidic residues" evidence="8">
    <location>
        <begin position="22"/>
        <end position="32"/>
    </location>
</feature>
<dbReference type="HAMAP" id="MF_01151">
    <property type="entry name" value="GrpE"/>
    <property type="match status" value="1"/>
</dbReference>
<accession>A0A964T1A3</accession>
<dbReference type="Gene3D" id="2.30.22.10">
    <property type="entry name" value="Head domain of nucleotide exchange factor GrpE"/>
    <property type="match status" value="1"/>
</dbReference>
<evidence type="ECO:0000256" key="5">
    <source>
        <dbReference type="RuleBase" id="RU000639"/>
    </source>
</evidence>
<dbReference type="SUPFAM" id="SSF51064">
    <property type="entry name" value="Head domain of nucleotide exchange factor GrpE"/>
    <property type="match status" value="1"/>
</dbReference>
<evidence type="ECO:0000313" key="9">
    <source>
        <dbReference type="EMBL" id="MYZ46139.1"/>
    </source>
</evidence>
<dbReference type="Proteomes" id="UP000773614">
    <property type="component" value="Unassembled WGS sequence"/>
</dbReference>
<dbReference type="GO" id="GO:0006457">
    <property type="term" value="P:protein folding"/>
    <property type="evidence" value="ECO:0007669"/>
    <property type="project" value="InterPro"/>
</dbReference>
<evidence type="ECO:0000256" key="6">
    <source>
        <dbReference type="RuleBase" id="RU004478"/>
    </source>
</evidence>
<proteinExistence type="inferred from homology"/>
<comment type="similarity">
    <text evidence="1 4 6">Belongs to the GrpE family.</text>
</comment>
<dbReference type="InterPro" id="IPR000740">
    <property type="entry name" value="GrpE"/>
</dbReference>
<dbReference type="Gene3D" id="3.90.20.20">
    <property type="match status" value="1"/>
</dbReference>
<dbReference type="EMBL" id="SPKJ01000001">
    <property type="protein sequence ID" value="MYZ46139.1"/>
    <property type="molecule type" value="Genomic_DNA"/>
</dbReference>
<dbReference type="GO" id="GO:0000774">
    <property type="term" value="F:adenyl-nucleotide exchange factor activity"/>
    <property type="evidence" value="ECO:0007669"/>
    <property type="project" value="InterPro"/>
</dbReference>
<dbReference type="PROSITE" id="PS01071">
    <property type="entry name" value="GRPE"/>
    <property type="match status" value="1"/>
</dbReference>
<dbReference type="PRINTS" id="PR00773">
    <property type="entry name" value="GRPEPROTEIN"/>
</dbReference>
<feature type="compositionally biased region" description="Low complexity" evidence="8">
    <location>
        <begin position="1"/>
        <end position="15"/>
    </location>
</feature>
<dbReference type="CDD" id="cd00446">
    <property type="entry name" value="GrpE"/>
    <property type="match status" value="1"/>
</dbReference>
<keyword evidence="2 4" id="KW-0346">Stress response</keyword>
<organism evidence="9 10">
    <name type="scientific">Propylenella binzhouense</name>
    <dbReference type="NCBI Taxonomy" id="2555902"/>
    <lineage>
        <taxon>Bacteria</taxon>
        <taxon>Pseudomonadati</taxon>
        <taxon>Pseudomonadota</taxon>
        <taxon>Alphaproteobacteria</taxon>
        <taxon>Hyphomicrobiales</taxon>
        <taxon>Propylenellaceae</taxon>
        <taxon>Propylenella</taxon>
    </lineage>
</organism>
<protein>
    <recommendedName>
        <fullName evidence="4 5">Protein GrpE</fullName>
    </recommendedName>
    <alternativeName>
        <fullName evidence="4">HSP-70 cofactor</fullName>
    </alternativeName>
</protein>
<gene>
    <name evidence="4 9" type="primary">grpE</name>
    <name evidence="9" type="ORF">E4O86_00165</name>
</gene>
<comment type="subcellular location">
    <subcellularLocation>
        <location evidence="4">Cytoplasm</location>
    </subcellularLocation>
</comment>
<dbReference type="GO" id="GO:0051087">
    <property type="term" value="F:protein-folding chaperone binding"/>
    <property type="evidence" value="ECO:0007669"/>
    <property type="project" value="InterPro"/>
</dbReference>
<dbReference type="PANTHER" id="PTHR21237:SF23">
    <property type="entry name" value="GRPE PROTEIN HOMOLOG, MITOCHONDRIAL"/>
    <property type="match status" value="1"/>
</dbReference>
<feature type="coiled-coil region" evidence="7">
    <location>
        <begin position="45"/>
        <end position="83"/>
    </location>
</feature>
<dbReference type="SUPFAM" id="SSF58014">
    <property type="entry name" value="Coiled-coil domain of nucleotide exchange factor GrpE"/>
    <property type="match status" value="1"/>
</dbReference>
<comment type="caution">
    <text evidence="9">The sequence shown here is derived from an EMBL/GenBank/DDBJ whole genome shotgun (WGS) entry which is preliminary data.</text>
</comment>
<keyword evidence="7" id="KW-0175">Coiled coil</keyword>
<comment type="subunit">
    <text evidence="4">Homodimer.</text>
</comment>
<evidence type="ECO:0000313" key="10">
    <source>
        <dbReference type="Proteomes" id="UP000773614"/>
    </source>
</evidence>
<dbReference type="GO" id="GO:0042803">
    <property type="term" value="F:protein homodimerization activity"/>
    <property type="evidence" value="ECO:0007669"/>
    <property type="project" value="InterPro"/>
</dbReference>
<dbReference type="GO" id="GO:0051082">
    <property type="term" value="F:unfolded protein binding"/>
    <property type="evidence" value="ECO:0007669"/>
    <property type="project" value="TreeGrafter"/>
</dbReference>
<sequence length="204" mass="22646">MSSMRTSRSWTTRTTNAMSDPRATRTRIDRGTGPDLRSMAPTAPAVDHKARVAELERELMSALAEQENIRKRMRRERDEAVKRAVGCFAGELLDTFERLNTSIEDACMDAGKASAASLIAGVRASEYSLLSALARHGVRRIDPIEQRFDPREQQAVYLRIETTVSEGTVVEVLQPGYLLHDRLVRPAIVAVAAADNRSSDHPKT</sequence>
<comment type="function">
    <text evidence="4 5">Participates actively in the response to hyperosmotic and heat shock by preventing the aggregation of stress-denatured proteins, in association with DnaK and GrpE. It is the nucleotide exchange factor for DnaK and may function as a thermosensor. Unfolded proteins bind initially to DnaJ; upon interaction with the DnaJ-bound protein, DnaK hydrolyzes its bound ATP, resulting in the formation of a stable complex. GrpE releases ADP from DnaK; ATP binding to DnaK triggers the release of the substrate protein, thus completing the reaction cycle. Several rounds of ATP-dependent interactions between DnaJ, DnaK and GrpE are required for fully efficient folding.</text>
</comment>
<reference evidence="9" key="1">
    <citation type="submission" date="2019-03" db="EMBL/GenBank/DDBJ databases">
        <title>Afifella sp. nov., isolated from activated sludge.</title>
        <authorList>
            <person name="Li Q."/>
            <person name="Liu Y."/>
        </authorList>
    </citation>
    <scope>NUCLEOTIDE SEQUENCE</scope>
    <source>
        <strain evidence="9">L72</strain>
    </source>
</reference>
<keyword evidence="3 4" id="KW-0143">Chaperone</keyword>
<keyword evidence="4" id="KW-0963">Cytoplasm</keyword>
<dbReference type="Pfam" id="PF01025">
    <property type="entry name" value="GrpE"/>
    <property type="match status" value="1"/>
</dbReference>
<evidence type="ECO:0000256" key="4">
    <source>
        <dbReference type="HAMAP-Rule" id="MF_01151"/>
    </source>
</evidence>
<dbReference type="GO" id="GO:0005737">
    <property type="term" value="C:cytoplasm"/>
    <property type="evidence" value="ECO:0007669"/>
    <property type="project" value="UniProtKB-SubCell"/>
</dbReference>
<evidence type="ECO:0000256" key="7">
    <source>
        <dbReference type="SAM" id="Coils"/>
    </source>
</evidence>
<evidence type="ECO:0000256" key="2">
    <source>
        <dbReference type="ARBA" id="ARBA00023016"/>
    </source>
</evidence>
<name>A0A964T1A3_9HYPH</name>
<keyword evidence="10" id="KW-1185">Reference proteome</keyword>
<dbReference type="InterPro" id="IPR013805">
    <property type="entry name" value="GrpE_CC"/>
</dbReference>